<dbReference type="Gene3D" id="2.40.30.10">
    <property type="entry name" value="Translation factors"/>
    <property type="match status" value="1"/>
</dbReference>
<dbReference type="Proteomes" id="UP000318937">
    <property type="component" value="Unassembled WGS sequence"/>
</dbReference>
<dbReference type="OrthoDB" id="573132at2"/>
<dbReference type="Pfam" id="PF00175">
    <property type="entry name" value="NAD_binding_1"/>
    <property type="match status" value="1"/>
</dbReference>
<dbReference type="CDD" id="cd00207">
    <property type="entry name" value="fer2"/>
    <property type="match status" value="1"/>
</dbReference>
<dbReference type="SUPFAM" id="SSF52343">
    <property type="entry name" value="Ferredoxin reductase-like, C-terminal NADP-linked domain"/>
    <property type="match status" value="1"/>
</dbReference>
<evidence type="ECO:0000313" key="3">
    <source>
        <dbReference type="EMBL" id="TQR16150.1"/>
    </source>
</evidence>
<comment type="caution">
    <text evidence="3">The sequence shown here is derived from an EMBL/GenBank/DDBJ whole genome shotgun (WGS) entry which is preliminary data.</text>
</comment>
<sequence length="321" mass="36568">MRVVGNIPVKVDEIIQETEFVKRFRFSPIDKLPLPAFTGGAHIKTFLHKDDDILERTYSLVSLPTERNFYEIAIRQDDYSTGGSIYWHKEITVGTTLDISFPKNHFPLSYQAKHHVFYAAGIGITPFLTMMKDLQEWQTFELHYAARTAEQCAFYEQLKDEYGDRCHFYFSRGDDPKKMFPTSMVTHRIGTHVYFCGPIKMVQDYRNAAVSYGYPSKAIHFELFSAGKDDQPKNAFTVELVDSNKTIRVSENESLLEALLNAGIDAPHACKIGGCGSCELDVAEGEIHHRDVFLTAEDRKKRNSILTCCSRAKSEKIAIKI</sequence>
<protein>
    <submittedName>
        <fullName evidence="3">Oxidoreductase</fullName>
    </submittedName>
</protein>
<dbReference type="InterPro" id="IPR006058">
    <property type="entry name" value="2Fe2S_fd_BS"/>
</dbReference>
<dbReference type="InterPro" id="IPR017938">
    <property type="entry name" value="Riboflavin_synthase-like_b-brl"/>
</dbReference>
<dbReference type="PANTHER" id="PTHR30212:SF2">
    <property type="entry name" value="PROTEIN YIIM"/>
    <property type="match status" value="1"/>
</dbReference>
<dbReference type="PROSITE" id="PS00197">
    <property type="entry name" value="2FE2S_FER_1"/>
    <property type="match status" value="1"/>
</dbReference>
<dbReference type="InterPro" id="IPR012675">
    <property type="entry name" value="Beta-grasp_dom_sf"/>
</dbReference>
<dbReference type="InterPro" id="IPR039261">
    <property type="entry name" value="FNR_nucleotide-bd"/>
</dbReference>
<dbReference type="GO" id="GO:0051537">
    <property type="term" value="F:2 iron, 2 sulfur cluster binding"/>
    <property type="evidence" value="ECO:0007669"/>
    <property type="project" value="InterPro"/>
</dbReference>
<dbReference type="CDD" id="cd06185">
    <property type="entry name" value="PDR_like"/>
    <property type="match status" value="1"/>
</dbReference>
<dbReference type="GO" id="GO:0016491">
    <property type="term" value="F:oxidoreductase activity"/>
    <property type="evidence" value="ECO:0007669"/>
    <property type="project" value="InterPro"/>
</dbReference>
<feature type="domain" description="2Fe-2S ferredoxin-type" evidence="1">
    <location>
        <begin position="236"/>
        <end position="321"/>
    </location>
</feature>
<evidence type="ECO:0000313" key="4">
    <source>
        <dbReference type="Proteomes" id="UP000318937"/>
    </source>
</evidence>
<reference evidence="3 4" key="1">
    <citation type="submission" date="2019-05" db="EMBL/GenBank/DDBJ databases">
        <title>Psychrobacillus vulpis sp. nov., a new species isolated from feces of a red fox that inhabits in The Tablas de Daimiel Natural Park, Albacete, Spain.</title>
        <authorList>
            <person name="Rodriguez M."/>
            <person name="Reina J.C."/>
            <person name="Bejar V."/>
            <person name="Llamas I."/>
        </authorList>
    </citation>
    <scope>NUCLEOTIDE SEQUENCE [LARGE SCALE GENOMIC DNA]</scope>
    <source>
        <strain evidence="3 4">NHI-2</strain>
    </source>
</reference>
<dbReference type="InterPro" id="IPR001041">
    <property type="entry name" value="2Fe-2S_ferredoxin-type"/>
</dbReference>
<dbReference type="PANTHER" id="PTHR30212">
    <property type="entry name" value="PROTEIN YIIM"/>
    <property type="match status" value="1"/>
</dbReference>
<feature type="domain" description="FAD-binding FR-type" evidence="2">
    <location>
        <begin position="4"/>
        <end position="109"/>
    </location>
</feature>
<dbReference type="PRINTS" id="PR00409">
    <property type="entry name" value="PHDIOXRDTASE"/>
</dbReference>
<dbReference type="Pfam" id="PF00111">
    <property type="entry name" value="Fer2"/>
    <property type="match status" value="1"/>
</dbReference>
<organism evidence="3 4">
    <name type="scientific">Psychrobacillus soli</name>
    <dbReference type="NCBI Taxonomy" id="1543965"/>
    <lineage>
        <taxon>Bacteria</taxon>
        <taxon>Bacillati</taxon>
        <taxon>Bacillota</taxon>
        <taxon>Bacilli</taxon>
        <taxon>Bacillales</taxon>
        <taxon>Bacillaceae</taxon>
        <taxon>Psychrobacillus</taxon>
    </lineage>
</organism>
<dbReference type="PROSITE" id="PS51085">
    <property type="entry name" value="2FE2S_FER_2"/>
    <property type="match status" value="1"/>
</dbReference>
<dbReference type="Gene3D" id="3.10.20.30">
    <property type="match status" value="1"/>
</dbReference>
<dbReference type="AlphaFoldDB" id="A0A544TFC3"/>
<gene>
    <name evidence="3" type="ORF">FG383_07585</name>
</gene>
<evidence type="ECO:0000259" key="1">
    <source>
        <dbReference type="PROSITE" id="PS51085"/>
    </source>
</evidence>
<dbReference type="Gene3D" id="3.40.50.80">
    <property type="entry name" value="Nucleotide-binding domain of ferredoxin-NADP reductase (FNR) module"/>
    <property type="match status" value="1"/>
</dbReference>
<name>A0A544TFC3_9BACI</name>
<dbReference type="RefSeq" id="WP_142606548.1">
    <property type="nucleotide sequence ID" value="NZ_VDGG01000013.1"/>
</dbReference>
<dbReference type="InterPro" id="IPR052353">
    <property type="entry name" value="Benzoxazolinone_Detox_Enz"/>
</dbReference>
<dbReference type="InterPro" id="IPR017927">
    <property type="entry name" value="FAD-bd_FR_type"/>
</dbReference>
<evidence type="ECO:0000259" key="2">
    <source>
        <dbReference type="PROSITE" id="PS51384"/>
    </source>
</evidence>
<accession>A0A544TFC3</accession>
<dbReference type="PROSITE" id="PS51384">
    <property type="entry name" value="FAD_FR"/>
    <property type="match status" value="1"/>
</dbReference>
<dbReference type="SUPFAM" id="SSF54292">
    <property type="entry name" value="2Fe-2S ferredoxin-like"/>
    <property type="match status" value="1"/>
</dbReference>
<dbReference type="InterPro" id="IPR036010">
    <property type="entry name" value="2Fe-2S_ferredoxin-like_sf"/>
</dbReference>
<dbReference type="InterPro" id="IPR001433">
    <property type="entry name" value="OxRdtase_FAD/NAD-bd"/>
</dbReference>
<dbReference type="SUPFAM" id="SSF63380">
    <property type="entry name" value="Riboflavin synthase domain-like"/>
    <property type="match status" value="1"/>
</dbReference>
<dbReference type="EMBL" id="VDGG01000013">
    <property type="protein sequence ID" value="TQR16150.1"/>
    <property type="molecule type" value="Genomic_DNA"/>
</dbReference>
<proteinExistence type="predicted"/>
<keyword evidence="4" id="KW-1185">Reference proteome</keyword>